<protein>
    <submittedName>
        <fullName evidence="5">Aspartyl/asparaginyl beta-hydroxylase domain-containing protein</fullName>
    </submittedName>
</protein>
<dbReference type="Pfam" id="PF05118">
    <property type="entry name" value="Asp_Arg_Hydrox"/>
    <property type="match status" value="1"/>
</dbReference>
<evidence type="ECO:0000313" key="6">
    <source>
        <dbReference type="Proteomes" id="UP000753908"/>
    </source>
</evidence>
<keyword evidence="2" id="KW-0223">Dioxygenase</keyword>
<sequence length="249" mass="29132">MQFLQAFNQIIKKYNSLILSTIFGYFEELIARFSLAGNSPIFANQQFDWVETLEANWSKIKQELDEILKYREELPNFQDISPEQYVISPDNRWKTYFLYGYGVKAEQNCARCPETTKIIEQIPGMTTAFFSILSPHKHIPEHRGYYKGVIRCHLGLIIPQPFFKCRIRVGNEVAFWQEGKALIFDDCYQHEVLNETDGVRVVLFLDVIRPLPFPLSIINQYLINLIAKSSLVKNGIKNQNEWDKRLENV</sequence>
<dbReference type="PANTHER" id="PTHR46332:SF5">
    <property type="entry name" value="ASPARTATE BETA-HYDROXYLASE DOMAIN CONTAINING 2"/>
    <property type="match status" value="1"/>
</dbReference>
<evidence type="ECO:0000313" key="5">
    <source>
        <dbReference type="EMBL" id="MBW4548531.1"/>
    </source>
</evidence>
<dbReference type="Proteomes" id="UP000753908">
    <property type="component" value="Unassembled WGS sequence"/>
</dbReference>
<name>A0A951PSQ0_9CYAN</name>
<evidence type="ECO:0000256" key="1">
    <source>
        <dbReference type="ARBA" id="ARBA00007730"/>
    </source>
</evidence>
<gene>
    <name evidence="5" type="ORF">KME25_29465</name>
</gene>
<dbReference type="SUPFAM" id="SSF51197">
    <property type="entry name" value="Clavaminate synthase-like"/>
    <property type="match status" value="1"/>
</dbReference>
<reference evidence="5" key="2">
    <citation type="journal article" date="2022" name="Microbiol. Resour. Announc.">
        <title>Metagenome Sequencing to Explore Phylogenomics of Terrestrial Cyanobacteria.</title>
        <authorList>
            <person name="Ward R.D."/>
            <person name="Stajich J.E."/>
            <person name="Johansen J.R."/>
            <person name="Huntemann M."/>
            <person name="Clum A."/>
            <person name="Foster B."/>
            <person name="Foster B."/>
            <person name="Roux S."/>
            <person name="Palaniappan K."/>
            <person name="Varghese N."/>
            <person name="Mukherjee S."/>
            <person name="Reddy T.B.K."/>
            <person name="Daum C."/>
            <person name="Copeland A."/>
            <person name="Chen I.A."/>
            <person name="Ivanova N.N."/>
            <person name="Kyrpides N.C."/>
            <person name="Shapiro N."/>
            <person name="Eloe-Fadrosh E.A."/>
            <person name="Pietrasiak N."/>
        </authorList>
    </citation>
    <scope>NUCLEOTIDE SEQUENCE</scope>
    <source>
        <strain evidence="5">CPER-KK1</strain>
    </source>
</reference>
<evidence type="ECO:0000259" key="4">
    <source>
        <dbReference type="Pfam" id="PF05118"/>
    </source>
</evidence>
<dbReference type="InterPro" id="IPR051821">
    <property type="entry name" value="Asp/Asn_beta-hydroxylase"/>
</dbReference>
<keyword evidence="3" id="KW-0560">Oxidoreductase</keyword>
<comment type="caution">
    <text evidence="5">The sequence shown here is derived from an EMBL/GenBank/DDBJ whole genome shotgun (WGS) entry which is preliminary data.</text>
</comment>
<organism evidence="5 6">
    <name type="scientific">Symplocastrum torsivum CPER-KK1</name>
    <dbReference type="NCBI Taxonomy" id="450513"/>
    <lineage>
        <taxon>Bacteria</taxon>
        <taxon>Bacillati</taxon>
        <taxon>Cyanobacteriota</taxon>
        <taxon>Cyanophyceae</taxon>
        <taxon>Oscillatoriophycideae</taxon>
        <taxon>Oscillatoriales</taxon>
        <taxon>Microcoleaceae</taxon>
        <taxon>Symplocastrum</taxon>
    </lineage>
</organism>
<accession>A0A951PSQ0</accession>
<evidence type="ECO:0000256" key="3">
    <source>
        <dbReference type="ARBA" id="ARBA00023002"/>
    </source>
</evidence>
<dbReference type="PANTHER" id="PTHR46332">
    <property type="entry name" value="ASPARTATE BETA-HYDROXYLASE DOMAIN-CONTAINING PROTEIN 2"/>
    <property type="match status" value="1"/>
</dbReference>
<evidence type="ECO:0000256" key="2">
    <source>
        <dbReference type="ARBA" id="ARBA00022964"/>
    </source>
</evidence>
<dbReference type="GO" id="GO:0051213">
    <property type="term" value="F:dioxygenase activity"/>
    <property type="evidence" value="ECO:0007669"/>
    <property type="project" value="UniProtKB-KW"/>
</dbReference>
<reference evidence="5" key="1">
    <citation type="submission" date="2021-05" db="EMBL/GenBank/DDBJ databases">
        <authorList>
            <person name="Pietrasiak N."/>
            <person name="Ward R."/>
            <person name="Stajich J.E."/>
            <person name="Kurbessoian T."/>
        </authorList>
    </citation>
    <scope>NUCLEOTIDE SEQUENCE</scope>
    <source>
        <strain evidence="5">CPER-KK1</strain>
    </source>
</reference>
<dbReference type="InterPro" id="IPR027443">
    <property type="entry name" value="IPNS-like_sf"/>
</dbReference>
<feature type="domain" description="Aspartyl/asparaginy/proline hydroxylase" evidence="4">
    <location>
        <begin position="54"/>
        <end position="210"/>
    </location>
</feature>
<dbReference type="AlphaFoldDB" id="A0A951PSQ0"/>
<proteinExistence type="inferred from homology"/>
<dbReference type="Gene3D" id="2.60.120.330">
    <property type="entry name" value="B-lactam Antibiotic, Isopenicillin N Synthase, Chain"/>
    <property type="match status" value="1"/>
</dbReference>
<dbReference type="GO" id="GO:0016020">
    <property type="term" value="C:membrane"/>
    <property type="evidence" value="ECO:0007669"/>
    <property type="project" value="TreeGrafter"/>
</dbReference>
<comment type="similarity">
    <text evidence="1">Belongs to the aspartyl/asparaginyl beta-hydroxylase family.</text>
</comment>
<dbReference type="InterPro" id="IPR007803">
    <property type="entry name" value="Asp/Arg/Pro-Hydrxlase"/>
</dbReference>
<dbReference type="EMBL" id="JAHHIF010000064">
    <property type="protein sequence ID" value="MBW4548531.1"/>
    <property type="molecule type" value="Genomic_DNA"/>
</dbReference>